<keyword evidence="2" id="KW-0732">Signal</keyword>
<reference evidence="3" key="1">
    <citation type="journal article" date="2021" name="Sci. Rep.">
        <title>Diploid genomic architecture of Nitzschia inconspicua, an elite biomass production diatom.</title>
        <authorList>
            <person name="Oliver A."/>
            <person name="Podell S."/>
            <person name="Pinowska A."/>
            <person name="Traller J.C."/>
            <person name="Smith S.R."/>
            <person name="McClure R."/>
            <person name="Beliaev A."/>
            <person name="Bohutskyi P."/>
            <person name="Hill E.A."/>
            <person name="Rabines A."/>
            <person name="Zheng H."/>
            <person name="Allen L.Z."/>
            <person name="Kuo A."/>
            <person name="Grigoriev I.V."/>
            <person name="Allen A.E."/>
            <person name="Hazlebeck D."/>
            <person name="Allen E.E."/>
        </authorList>
    </citation>
    <scope>NUCLEOTIDE SEQUENCE</scope>
    <source>
        <strain evidence="3">Hildebrandi</strain>
    </source>
</reference>
<evidence type="ECO:0000313" key="4">
    <source>
        <dbReference type="Proteomes" id="UP000693970"/>
    </source>
</evidence>
<sequence>MVMFGWNVAQLPIVAWLLVSPNSKETPLVLSSNRRDLIQQIIAVSTVVTAASPYPANAEADTGSTSSSSSLSASEADGENALESLKPFAPVSALLPATRARLWIEEAYQISTQLTSSRNDHDQYHTLERLDLVLSHRPTLFRNGEKLAPRVSSTPLAQFTAKRSNLVVSNSNQNVNGRDPFASTGPSSFADKFSMALNQADVARQWGILQAQESRTESQNELRAAWNYYTQQLEFNPSSYEWTASAEEKKRRIRSDQLPTPQAVIVSDLDLRDLYRNQMLTALDDVYAEVQYQLKQGMNGNGLEVTDTIDLMDQAHGACNKWFDMIDKRDIEEAQLLVQKEQSQN</sequence>
<evidence type="ECO:0000313" key="3">
    <source>
        <dbReference type="EMBL" id="KAG7372382.1"/>
    </source>
</evidence>
<organism evidence="3 4">
    <name type="scientific">Nitzschia inconspicua</name>
    <dbReference type="NCBI Taxonomy" id="303405"/>
    <lineage>
        <taxon>Eukaryota</taxon>
        <taxon>Sar</taxon>
        <taxon>Stramenopiles</taxon>
        <taxon>Ochrophyta</taxon>
        <taxon>Bacillariophyta</taxon>
        <taxon>Bacillariophyceae</taxon>
        <taxon>Bacillariophycidae</taxon>
        <taxon>Bacillariales</taxon>
        <taxon>Bacillariaceae</taxon>
        <taxon>Nitzschia</taxon>
    </lineage>
</organism>
<dbReference type="OrthoDB" id="44223at2759"/>
<gene>
    <name evidence="3" type="ORF">IV203_018525</name>
</gene>
<reference evidence="3" key="2">
    <citation type="submission" date="2021-04" db="EMBL/GenBank/DDBJ databases">
        <authorList>
            <person name="Podell S."/>
        </authorList>
    </citation>
    <scope>NUCLEOTIDE SEQUENCE</scope>
    <source>
        <strain evidence="3">Hildebrandi</strain>
    </source>
</reference>
<feature type="chain" id="PRO_5039900865" evidence="2">
    <location>
        <begin position="24"/>
        <end position="345"/>
    </location>
</feature>
<name>A0A9K3M214_9STRA</name>
<dbReference type="EMBL" id="JAGRRH010000003">
    <property type="protein sequence ID" value="KAG7372382.1"/>
    <property type="molecule type" value="Genomic_DNA"/>
</dbReference>
<evidence type="ECO:0000256" key="1">
    <source>
        <dbReference type="SAM" id="MobiDB-lite"/>
    </source>
</evidence>
<feature type="region of interest" description="Disordered" evidence="1">
    <location>
        <begin position="56"/>
        <end position="75"/>
    </location>
</feature>
<keyword evidence="4" id="KW-1185">Reference proteome</keyword>
<protein>
    <submittedName>
        <fullName evidence="3">Uncharacterized protein</fullName>
    </submittedName>
</protein>
<feature type="signal peptide" evidence="2">
    <location>
        <begin position="1"/>
        <end position="23"/>
    </location>
</feature>
<accession>A0A9K3M214</accession>
<feature type="compositionally biased region" description="Low complexity" evidence="1">
    <location>
        <begin position="58"/>
        <end position="75"/>
    </location>
</feature>
<proteinExistence type="predicted"/>
<dbReference type="Proteomes" id="UP000693970">
    <property type="component" value="Unassembled WGS sequence"/>
</dbReference>
<comment type="caution">
    <text evidence="3">The sequence shown here is derived from an EMBL/GenBank/DDBJ whole genome shotgun (WGS) entry which is preliminary data.</text>
</comment>
<evidence type="ECO:0000256" key="2">
    <source>
        <dbReference type="SAM" id="SignalP"/>
    </source>
</evidence>
<dbReference type="AlphaFoldDB" id="A0A9K3M214"/>